<name>A0A8H7XWY8_PSICU</name>
<reference evidence="2" key="1">
    <citation type="submission" date="2021-02" db="EMBL/GenBank/DDBJ databases">
        <title>Psilocybe cubensis genome.</title>
        <authorList>
            <person name="Mckernan K.J."/>
            <person name="Crawford S."/>
            <person name="Trippe A."/>
            <person name="Kane L.T."/>
            <person name="Mclaughlin S."/>
        </authorList>
    </citation>
    <scope>NUCLEOTIDE SEQUENCE [LARGE SCALE GENOMIC DNA]</scope>
    <source>
        <strain evidence="2">MGC-MH-2018</strain>
    </source>
</reference>
<evidence type="ECO:0000313" key="2">
    <source>
        <dbReference type="EMBL" id="KAG5167160.1"/>
    </source>
</evidence>
<gene>
    <name evidence="2" type="ORF">JR316_007499</name>
</gene>
<accession>A0A8H7XWY8</accession>
<comment type="caution">
    <text evidence="2">The sequence shown here is derived from an EMBL/GenBank/DDBJ whole genome shotgun (WGS) entry which is preliminary data.</text>
</comment>
<proteinExistence type="predicted"/>
<evidence type="ECO:0000256" key="1">
    <source>
        <dbReference type="SAM" id="MobiDB-lite"/>
    </source>
</evidence>
<protein>
    <submittedName>
        <fullName evidence="2">Uncharacterized protein</fullName>
    </submittedName>
</protein>
<feature type="region of interest" description="Disordered" evidence="1">
    <location>
        <begin position="43"/>
        <end position="63"/>
    </location>
</feature>
<organism evidence="2">
    <name type="scientific">Psilocybe cubensis</name>
    <name type="common">Psychedelic mushroom</name>
    <name type="synonym">Stropharia cubensis</name>
    <dbReference type="NCBI Taxonomy" id="181762"/>
    <lineage>
        <taxon>Eukaryota</taxon>
        <taxon>Fungi</taxon>
        <taxon>Dikarya</taxon>
        <taxon>Basidiomycota</taxon>
        <taxon>Agaricomycotina</taxon>
        <taxon>Agaricomycetes</taxon>
        <taxon>Agaricomycetidae</taxon>
        <taxon>Agaricales</taxon>
        <taxon>Agaricineae</taxon>
        <taxon>Strophariaceae</taxon>
        <taxon>Psilocybe</taxon>
    </lineage>
</organism>
<sequence length="189" mass="20917">MSFNLANNLSETAAIQPTSEGTVGSETTSALAIQHELPIPGTTSAEQEVFSPKPSATDLPQPGESIRLEMLPRPHYHAQFRADLAVRSARIRERLAELAKVSDELKRGMQGIQETIADIERTKANTQKVLTCYLSLVSGVNDLVYYFHPQYTLDGIKQGGEELNLSPEETRLKNLLMILTTLRRNATQP</sequence>
<dbReference type="EMBL" id="JAFIQS010000007">
    <property type="protein sequence ID" value="KAG5167160.1"/>
    <property type="molecule type" value="Genomic_DNA"/>
</dbReference>
<dbReference type="AlphaFoldDB" id="A0A8H7XWY8"/>